<keyword evidence="3" id="KW-1185">Reference proteome</keyword>
<keyword evidence="1" id="KW-0732">Signal</keyword>
<dbReference type="GO" id="GO:0055085">
    <property type="term" value="P:transmembrane transport"/>
    <property type="evidence" value="ECO:0007669"/>
    <property type="project" value="InterPro"/>
</dbReference>
<organism evidence="2 3">
    <name type="scientific">Sedimenticola thiotaurini</name>
    <dbReference type="NCBI Taxonomy" id="1543721"/>
    <lineage>
        <taxon>Bacteria</taxon>
        <taxon>Pseudomonadati</taxon>
        <taxon>Pseudomonadota</taxon>
        <taxon>Gammaproteobacteria</taxon>
        <taxon>Chromatiales</taxon>
        <taxon>Sedimenticolaceae</taxon>
        <taxon>Sedimenticola</taxon>
    </lineage>
</organism>
<dbReference type="Pfam" id="PF03480">
    <property type="entry name" value="DctP"/>
    <property type="match status" value="1"/>
</dbReference>
<dbReference type="EMBL" id="CP011412">
    <property type="protein sequence ID" value="AKH21947.1"/>
    <property type="molecule type" value="Genomic_DNA"/>
</dbReference>
<dbReference type="AlphaFoldDB" id="A0A0F7K208"/>
<dbReference type="PATRIC" id="fig|1543721.4.peg.39"/>
<dbReference type="KEGG" id="seds:AAY24_00185"/>
<dbReference type="CDD" id="cd13602">
    <property type="entry name" value="PBP2_TRAP_BpDctp6_7"/>
    <property type="match status" value="1"/>
</dbReference>
<accession>A0A0F7K208</accession>
<dbReference type="Gene3D" id="3.40.190.170">
    <property type="entry name" value="Bacterial extracellular solute-binding protein, family 7"/>
    <property type="match status" value="1"/>
</dbReference>
<dbReference type="InterPro" id="IPR038404">
    <property type="entry name" value="TRAP_DctP_sf"/>
</dbReference>
<dbReference type="InterPro" id="IPR018389">
    <property type="entry name" value="DctP_fam"/>
</dbReference>
<evidence type="ECO:0000313" key="2">
    <source>
        <dbReference type="EMBL" id="AKH21947.1"/>
    </source>
</evidence>
<gene>
    <name evidence="2" type="ORF">AAY24_00185</name>
</gene>
<proteinExistence type="predicted"/>
<protein>
    <submittedName>
        <fullName evidence="2">C4-dicarboxylate ABC transporter substrate-binding protein</fullName>
    </submittedName>
</protein>
<dbReference type="PANTHER" id="PTHR33376:SF4">
    <property type="entry name" value="SIALIC ACID-BINDING PERIPLASMIC PROTEIN SIAP"/>
    <property type="match status" value="1"/>
</dbReference>
<dbReference type="PANTHER" id="PTHR33376">
    <property type="match status" value="1"/>
</dbReference>
<reference evidence="2 3" key="1">
    <citation type="journal article" date="2015" name="Genome Announc.">
        <title>Complete Genome Sequence of Sedimenticola thiotaurini Strain SIP-G1, a Polyphosphate- and Polyhydroxyalkanoate-Accumulating Sulfur-Oxidizing Gammaproteobacterium Isolated from Salt Marsh Sediments.</title>
        <authorList>
            <person name="Flood B.E."/>
            <person name="Jones D.S."/>
            <person name="Bailey J.V."/>
        </authorList>
    </citation>
    <scope>NUCLEOTIDE SEQUENCE [LARGE SCALE GENOMIC DNA]</scope>
    <source>
        <strain evidence="2 3">SIP-G1</strain>
    </source>
</reference>
<evidence type="ECO:0000313" key="3">
    <source>
        <dbReference type="Proteomes" id="UP000034410"/>
    </source>
</evidence>
<dbReference type="NCBIfam" id="NF037995">
    <property type="entry name" value="TRAP_S1"/>
    <property type="match status" value="1"/>
</dbReference>
<dbReference type="Proteomes" id="UP000034410">
    <property type="component" value="Chromosome"/>
</dbReference>
<sequence length="308" mass="33745">MPVFGASAATQWEMPTPYGDGVHHTRNVRLFAEDVMRTSNGELEIKVHSGASLFKHPDIHRAVRSGQVSIGEMLMALLGNQDPLFKVDNIPFLASDFDSAKKLWQVSRPYVEKSLARDGLMLLYAVPWPPQGFYTKKAVASVKDFDGMKMRAYSPTTSRLAVLLKGAPTTVQTPEIPQAFSTGIIDAMVTSPTTGVSSQAWDFVGHYTDTRAWIPKNMVIVNARAFKRLSPAVQDALLAAASRAEERGWEIAVSETAEKTATLKEQGMQVNSPTARFKSELKAIGDVMSREWASEAGEVGAEILKAMQ</sequence>
<name>A0A0F7K208_9GAMM</name>
<evidence type="ECO:0000256" key="1">
    <source>
        <dbReference type="ARBA" id="ARBA00022729"/>
    </source>
</evidence>